<evidence type="ECO:0000313" key="3">
    <source>
        <dbReference type="Proteomes" id="UP000373449"/>
    </source>
</evidence>
<name>A0A484ZYC9_9GAMM</name>
<reference evidence="2 3" key="1">
    <citation type="submission" date="2019-03" db="EMBL/GenBank/DDBJ databases">
        <authorList>
            <consortium name="Pathogen Informatics"/>
        </authorList>
    </citation>
    <scope>NUCLEOTIDE SEQUENCE [LARGE SCALE GENOMIC DNA]</scope>
    <source>
        <strain evidence="2 3">NCTC12282</strain>
    </source>
</reference>
<dbReference type="Proteomes" id="UP000373449">
    <property type="component" value="Unassembled WGS sequence"/>
</dbReference>
<evidence type="ECO:0000313" key="2">
    <source>
        <dbReference type="EMBL" id="VFS53001.1"/>
    </source>
</evidence>
<protein>
    <recommendedName>
        <fullName evidence="1">Phosphogluconate dehydrogenase (decarboxylating) C-terminal domain-containing protein</fullName>
    </recommendedName>
</protein>
<evidence type="ECO:0000259" key="1">
    <source>
        <dbReference type="Pfam" id="PF16896"/>
    </source>
</evidence>
<gene>
    <name evidence="2" type="ORF">NCTC12282_06210</name>
</gene>
<sequence>MLLWDDVHWITVKQLAYLEPTLVETVTCMVGTLMKEALDETVKSCGVPEAAAKAIMYGHIQIALAVAFRSTNPFSDACMIAIEYGKEKIIKPDWKTIFDEKELDLVLARMLKINAVRR</sequence>
<dbReference type="Gene3D" id="1.10.3640.10">
    <property type="entry name" value="Semialdehyde dehydrogenase-like, C-terminal"/>
    <property type="match status" value="1"/>
</dbReference>
<dbReference type="InterPro" id="IPR037161">
    <property type="entry name" value="Semialdehyde_DH-like_C"/>
</dbReference>
<organism evidence="2 3">
    <name type="scientific">Budvicia aquatica</name>
    <dbReference type="NCBI Taxonomy" id="82979"/>
    <lineage>
        <taxon>Bacteria</taxon>
        <taxon>Pseudomonadati</taxon>
        <taxon>Pseudomonadota</taxon>
        <taxon>Gammaproteobacteria</taxon>
        <taxon>Enterobacterales</taxon>
        <taxon>Budviciaceae</taxon>
        <taxon>Budvicia</taxon>
    </lineage>
</organism>
<dbReference type="EMBL" id="CAADJA010000002">
    <property type="protein sequence ID" value="VFS53001.1"/>
    <property type="molecule type" value="Genomic_DNA"/>
</dbReference>
<accession>A0A484ZYC9</accession>
<dbReference type="InterPro" id="IPR031663">
    <property type="entry name" value="PGDH_C"/>
</dbReference>
<dbReference type="Pfam" id="PF16896">
    <property type="entry name" value="PGDH_C"/>
    <property type="match status" value="1"/>
</dbReference>
<dbReference type="AlphaFoldDB" id="A0A484ZYC9"/>
<proteinExistence type="predicted"/>
<feature type="domain" description="Phosphogluconate dehydrogenase (decarboxylating) C-terminal" evidence="1">
    <location>
        <begin position="6"/>
        <end position="110"/>
    </location>
</feature>